<keyword evidence="4" id="KW-0648">Protein biosynthesis</keyword>
<dbReference type="InterPro" id="IPR002312">
    <property type="entry name" value="Asp/Asn-tRNA-synth_IIb"/>
</dbReference>
<keyword evidence="2" id="KW-0547">Nucleotide-binding</keyword>
<dbReference type="Proteomes" id="UP000887577">
    <property type="component" value="Unplaced"/>
</dbReference>
<dbReference type="InterPro" id="IPR012340">
    <property type="entry name" value="NA-bd_OB-fold"/>
</dbReference>
<feature type="domain" description="Aminoacyl-transfer RNA synthetases class-II family profile" evidence="6">
    <location>
        <begin position="126"/>
        <end position="355"/>
    </location>
</feature>
<dbReference type="InterPro" id="IPR004365">
    <property type="entry name" value="NA-bd_OB_tRNA"/>
</dbReference>
<evidence type="ECO:0000256" key="5">
    <source>
        <dbReference type="ARBA" id="ARBA00023146"/>
    </source>
</evidence>
<evidence type="ECO:0000313" key="7">
    <source>
        <dbReference type="Proteomes" id="UP000887577"/>
    </source>
</evidence>
<dbReference type="Gene3D" id="2.40.50.140">
    <property type="entry name" value="Nucleic acid-binding proteins"/>
    <property type="match status" value="1"/>
</dbReference>
<dbReference type="InterPro" id="IPR045864">
    <property type="entry name" value="aa-tRNA-synth_II/BPL/LPL"/>
</dbReference>
<dbReference type="Pfam" id="PF01336">
    <property type="entry name" value="tRNA_anti-codon"/>
    <property type="match status" value="1"/>
</dbReference>
<evidence type="ECO:0000259" key="6">
    <source>
        <dbReference type="PROSITE" id="PS50862"/>
    </source>
</evidence>
<keyword evidence="1" id="KW-0436">Ligase</keyword>
<dbReference type="InterPro" id="IPR004364">
    <property type="entry name" value="Aa-tRNA-synt_II"/>
</dbReference>
<evidence type="ECO:0000256" key="4">
    <source>
        <dbReference type="ARBA" id="ARBA00022917"/>
    </source>
</evidence>
<evidence type="ECO:0000256" key="2">
    <source>
        <dbReference type="ARBA" id="ARBA00022741"/>
    </source>
</evidence>
<reference evidence="8" key="1">
    <citation type="submission" date="2022-11" db="UniProtKB">
        <authorList>
            <consortium name="WormBaseParasite"/>
        </authorList>
    </citation>
    <scope>IDENTIFICATION</scope>
</reference>
<dbReference type="SUPFAM" id="SSF55681">
    <property type="entry name" value="Class II aaRS and biotin synthetases"/>
    <property type="match status" value="1"/>
</dbReference>
<name>A0A914YDF5_9BILA</name>
<dbReference type="AlphaFoldDB" id="A0A914YDF5"/>
<dbReference type="Gene3D" id="3.30.930.10">
    <property type="entry name" value="Bira Bifunctional Protein, Domain 2"/>
    <property type="match status" value="1"/>
</dbReference>
<dbReference type="InterPro" id="IPR006195">
    <property type="entry name" value="aa-tRNA-synth_II"/>
</dbReference>
<dbReference type="WBParaSite" id="PSU_v2.g17328.t1">
    <property type="protein sequence ID" value="PSU_v2.g17328.t1"/>
    <property type="gene ID" value="PSU_v2.g17328"/>
</dbReference>
<protein>
    <submittedName>
        <fullName evidence="8">Aminoacyl-transfer RNA synthetases class-II family profile domain-containing protein</fullName>
    </submittedName>
</protein>
<dbReference type="Pfam" id="PF00152">
    <property type="entry name" value="tRNA-synt_2"/>
    <property type="match status" value="1"/>
</dbReference>
<organism evidence="7 8">
    <name type="scientific">Panagrolaimus superbus</name>
    <dbReference type="NCBI Taxonomy" id="310955"/>
    <lineage>
        <taxon>Eukaryota</taxon>
        <taxon>Metazoa</taxon>
        <taxon>Ecdysozoa</taxon>
        <taxon>Nematoda</taxon>
        <taxon>Chromadorea</taxon>
        <taxon>Rhabditida</taxon>
        <taxon>Tylenchina</taxon>
        <taxon>Panagrolaimomorpha</taxon>
        <taxon>Panagrolaimoidea</taxon>
        <taxon>Panagrolaimidae</taxon>
        <taxon>Panagrolaimus</taxon>
    </lineage>
</organism>
<dbReference type="GO" id="GO:0003676">
    <property type="term" value="F:nucleic acid binding"/>
    <property type="evidence" value="ECO:0007669"/>
    <property type="project" value="InterPro"/>
</dbReference>
<dbReference type="PANTHER" id="PTHR22594:SF34">
    <property type="entry name" value="ASPARAGINE--TRNA LIGASE, MITOCHONDRIAL-RELATED"/>
    <property type="match status" value="1"/>
</dbReference>
<keyword evidence="5" id="KW-0030">Aminoacyl-tRNA synthetase</keyword>
<dbReference type="PANTHER" id="PTHR22594">
    <property type="entry name" value="ASPARTYL/LYSYL-TRNA SYNTHETASE"/>
    <property type="match status" value="1"/>
</dbReference>
<dbReference type="PROSITE" id="PS50862">
    <property type="entry name" value="AA_TRNA_LIGASE_II"/>
    <property type="match status" value="1"/>
</dbReference>
<dbReference type="GO" id="GO:0004816">
    <property type="term" value="F:asparagine-tRNA ligase activity"/>
    <property type="evidence" value="ECO:0007669"/>
    <property type="project" value="TreeGrafter"/>
</dbReference>
<dbReference type="GO" id="GO:0005739">
    <property type="term" value="C:mitochondrion"/>
    <property type="evidence" value="ECO:0007669"/>
    <property type="project" value="TreeGrafter"/>
</dbReference>
<dbReference type="SUPFAM" id="SSF50249">
    <property type="entry name" value="Nucleic acid-binding proteins"/>
    <property type="match status" value="1"/>
</dbReference>
<keyword evidence="3" id="KW-0067">ATP-binding</keyword>
<dbReference type="GO" id="GO:0006421">
    <property type="term" value="P:asparaginyl-tRNA aminoacylation"/>
    <property type="evidence" value="ECO:0007669"/>
    <property type="project" value="TreeGrafter"/>
</dbReference>
<proteinExistence type="predicted"/>
<evidence type="ECO:0000313" key="8">
    <source>
        <dbReference type="WBParaSite" id="PSU_v2.g17328.t1"/>
    </source>
</evidence>
<evidence type="ECO:0000256" key="3">
    <source>
        <dbReference type="ARBA" id="ARBA00022840"/>
    </source>
</evidence>
<evidence type="ECO:0000256" key="1">
    <source>
        <dbReference type="ARBA" id="ARBA00022598"/>
    </source>
</evidence>
<dbReference type="PRINTS" id="PR01042">
    <property type="entry name" value="TRNASYNTHASP"/>
</dbReference>
<keyword evidence="7" id="KW-1185">Reference proteome</keyword>
<accession>A0A914YDF5</accession>
<dbReference type="GO" id="GO:0005524">
    <property type="term" value="F:ATP binding"/>
    <property type="evidence" value="ECO:0007669"/>
    <property type="project" value="UniProtKB-KW"/>
</dbReference>
<sequence length="402" mass="45870">MNASLKQISKLNRILKPTQNVAVQGWVEKEYRKGPITFIHVKDGYSNENIQAVIPKEVEHNIGIGSAVEIVGQWRESAGKQQAMELYANKCRIWGKDEGQPLTKNADYIRTLLHLRSKHPQFANILRLRSKVNLLTHQYFTQQNYIYIDTPLISANDCEGAGEAFKISSPNDPDFFGEGDKFLPVSGQLHLEAMTTGIPRVYTLNTAFRAEKSLSRQHLAEFRMLEVERAFTDSVDDLCGEVEGYVKFIATEIQNLFQECANISAFQDPYLENTIKYFVECLETSNFPRLKYDEAVNLLQKHGETVNKGLNKAQELLLVDICKSPIFIYNYPSDQKPFYMQRSENGKEALCFDLLAPFVGELAGGSLREPDVNKMKSRQDSQSLNWYYELRRRGTPQTGDLD</sequence>